<dbReference type="Pfam" id="PF20349">
    <property type="entry name" value="DUF6644"/>
    <property type="match status" value="1"/>
</dbReference>
<dbReference type="STRING" id="1938817.SAMN06296008_101284"/>
<feature type="transmembrane region" description="Helical" evidence="1">
    <location>
        <begin position="101"/>
        <end position="121"/>
    </location>
</feature>
<evidence type="ECO:0000313" key="3">
    <source>
        <dbReference type="EMBL" id="SMC30796.1"/>
    </source>
</evidence>
<name>A0A1W1Y3S2_9BURK</name>
<feature type="transmembrane region" description="Helical" evidence="1">
    <location>
        <begin position="68"/>
        <end position="89"/>
    </location>
</feature>
<evidence type="ECO:0000259" key="2">
    <source>
        <dbReference type="Pfam" id="PF20349"/>
    </source>
</evidence>
<organism evidence="3 4">
    <name type="scientific">Polynucleobacter kasalickyi</name>
    <dbReference type="NCBI Taxonomy" id="1938817"/>
    <lineage>
        <taxon>Bacteria</taxon>
        <taxon>Pseudomonadati</taxon>
        <taxon>Pseudomonadota</taxon>
        <taxon>Betaproteobacteria</taxon>
        <taxon>Burkholderiales</taxon>
        <taxon>Burkholderiaceae</taxon>
        <taxon>Polynucleobacter</taxon>
    </lineage>
</organism>
<dbReference type="OrthoDB" id="3536934at2"/>
<dbReference type="Proteomes" id="UP000192708">
    <property type="component" value="Unassembled WGS sequence"/>
</dbReference>
<keyword evidence="1" id="KW-1133">Transmembrane helix</keyword>
<dbReference type="AlphaFoldDB" id="A0A1W1Y3S2"/>
<feature type="transmembrane region" description="Helical" evidence="1">
    <location>
        <begin position="142"/>
        <end position="162"/>
    </location>
</feature>
<reference evidence="3 4" key="1">
    <citation type="submission" date="2017-04" db="EMBL/GenBank/DDBJ databases">
        <authorList>
            <person name="Afonso C.L."/>
            <person name="Miller P.J."/>
            <person name="Scott M.A."/>
            <person name="Spackman E."/>
            <person name="Goraichik I."/>
            <person name="Dimitrov K.M."/>
            <person name="Suarez D.L."/>
            <person name="Swayne D.E."/>
        </authorList>
    </citation>
    <scope>NUCLEOTIDE SEQUENCE [LARGE SCALE GENOMIC DNA]</scope>
    <source>
        <strain evidence="3 4">VK13</strain>
    </source>
</reference>
<proteinExistence type="predicted"/>
<evidence type="ECO:0000256" key="1">
    <source>
        <dbReference type="SAM" id="Phobius"/>
    </source>
</evidence>
<dbReference type="EMBL" id="FWXJ01000001">
    <property type="protein sequence ID" value="SMC30796.1"/>
    <property type="molecule type" value="Genomic_DNA"/>
</dbReference>
<keyword evidence="4" id="KW-1185">Reference proteome</keyword>
<keyword evidence="1" id="KW-0812">Transmembrane</keyword>
<protein>
    <recommendedName>
        <fullName evidence="2">DUF6644 domain-containing protein</fullName>
    </recommendedName>
</protein>
<evidence type="ECO:0000313" key="4">
    <source>
        <dbReference type="Proteomes" id="UP000192708"/>
    </source>
</evidence>
<keyword evidence="1" id="KW-0472">Membrane</keyword>
<dbReference type="InterPro" id="IPR046586">
    <property type="entry name" value="DUF6644"/>
</dbReference>
<feature type="domain" description="DUF6644" evidence="2">
    <location>
        <begin position="31"/>
        <end position="163"/>
    </location>
</feature>
<sequence>MNFISNIANFLQDLPLAILISEHESLFPWIESFHVLAITMVIGSIFLVDFRLTGIAFKSFEFSTFSRALTRVTWLGFSLAVVTGSLLFISNANTYLNNTAFQLKFLFLFLAGLNMLFFQFISSREMSVWGHPDYRVPPLGKIAGFFSLTFWLIVVACGRWIGFTL</sequence>
<dbReference type="RefSeq" id="WP_084282071.1">
    <property type="nucleotide sequence ID" value="NZ_FWXJ01000001.1"/>
</dbReference>
<gene>
    <name evidence="3" type="ORF">SAMN06296008_101284</name>
</gene>
<accession>A0A1W1Y3S2</accession>
<feature type="transmembrane region" description="Helical" evidence="1">
    <location>
        <begin position="26"/>
        <end position="48"/>
    </location>
</feature>